<dbReference type="Proteomes" id="UP000036403">
    <property type="component" value="Unassembled WGS sequence"/>
</dbReference>
<keyword evidence="1" id="KW-0472">Membrane</keyword>
<dbReference type="EMBL" id="LBMM01010473">
    <property type="protein sequence ID" value="KMQ87438.1"/>
    <property type="molecule type" value="Genomic_DNA"/>
</dbReference>
<protein>
    <submittedName>
        <fullName evidence="2">Nuclear factor-like kappa-b-binding protein</fullName>
    </submittedName>
</protein>
<keyword evidence="3" id="KW-1185">Reference proteome</keyword>
<keyword evidence="1" id="KW-0812">Transmembrane</keyword>
<evidence type="ECO:0000313" key="2">
    <source>
        <dbReference type="EMBL" id="KMQ87438.1"/>
    </source>
</evidence>
<dbReference type="OrthoDB" id="67700at2759"/>
<feature type="non-terminal residue" evidence="2">
    <location>
        <position position="121"/>
    </location>
</feature>
<accession>A0A0J7KAJ5</accession>
<comment type="caution">
    <text evidence="2">The sequence shown here is derived from an EMBL/GenBank/DDBJ whole genome shotgun (WGS) entry which is preliminary data.</text>
</comment>
<name>A0A0J7KAJ5_LASNI</name>
<gene>
    <name evidence="2" type="ORF">RF55_13282</name>
</gene>
<evidence type="ECO:0000313" key="3">
    <source>
        <dbReference type="Proteomes" id="UP000036403"/>
    </source>
</evidence>
<dbReference type="AlphaFoldDB" id="A0A0J7KAJ5"/>
<reference evidence="2 3" key="1">
    <citation type="submission" date="2015-04" db="EMBL/GenBank/DDBJ databases">
        <title>Lasius niger genome sequencing.</title>
        <authorList>
            <person name="Konorov E.A."/>
            <person name="Nikitin M.A."/>
            <person name="Kirill M.V."/>
            <person name="Chang P."/>
        </authorList>
    </citation>
    <scope>NUCLEOTIDE SEQUENCE [LARGE SCALE GENOMIC DNA]</scope>
    <source>
        <tissue evidence="2">Whole</tissue>
    </source>
</reference>
<feature type="transmembrane region" description="Helical" evidence="1">
    <location>
        <begin position="12"/>
        <end position="39"/>
    </location>
</feature>
<evidence type="ECO:0000256" key="1">
    <source>
        <dbReference type="SAM" id="Phobius"/>
    </source>
</evidence>
<sequence length="121" mass="13593">MLYEDLFGPWGLLIIIVIGVGIILIALLLFACFLTPGCIGYECFRKQSTISENVDSHRDSFNSVNAQCENMEYSSTLNLIQIDKQKSDKKVKEFPIELTMSLQYLPPCDDIITGKLVIGIE</sequence>
<organism evidence="2 3">
    <name type="scientific">Lasius niger</name>
    <name type="common">Black garden ant</name>
    <dbReference type="NCBI Taxonomy" id="67767"/>
    <lineage>
        <taxon>Eukaryota</taxon>
        <taxon>Metazoa</taxon>
        <taxon>Ecdysozoa</taxon>
        <taxon>Arthropoda</taxon>
        <taxon>Hexapoda</taxon>
        <taxon>Insecta</taxon>
        <taxon>Pterygota</taxon>
        <taxon>Neoptera</taxon>
        <taxon>Endopterygota</taxon>
        <taxon>Hymenoptera</taxon>
        <taxon>Apocrita</taxon>
        <taxon>Aculeata</taxon>
        <taxon>Formicoidea</taxon>
        <taxon>Formicidae</taxon>
        <taxon>Formicinae</taxon>
        <taxon>Lasius</taxon>
        <taxon>Lasius</taxon>
    </lineage>
</organism>
<keyword evidence="1" id="KW-1133">Transmembrane helix</keyword>
<proteinExistence type="predicted"/>
<dbReference type="PaxDb" id="67767-A0A0J7KAJ5"/>